<dbReference type="Gene3D" id="2.70.98.70">
    <property type="match status" value="1"/>
</dbReference>
<proteinExistence type="predicted"/>
<protein>
    <recommendedName>
        <fullName evidence="3">Heparinase II/III family protein</fullName>
    </recommendedName>
</protein>
<sequence>MKPLYLVILPVILLLGGSTAPIKRNFDLKQLSGNLQLTLKHGVWKLWQEKPVYQNITLDLVCNQGQCESEIWGYAPKFNQEVDHEGTLIKNNLQISSMTKSLDAWRLTIKMNIQFHPWNPESQEATYNIELVPDKNQLIGSYSGNFNQRFLQGRITGSIQPYWPISIKNHRLLSPQEHPRLIFRKHEVTALKAKVKTPIGQAVLAQLNKTLQQQVFYEGYVPNGGYHAVGYCFLALITDDKNAAEKGWKLVETSMKNPGNRLLEQSPIVAGVALAYDLCYQLWDENRLEKVTSWLAGQINRLIKGDSPKNGWNSNHASNWNARARGAAGIAALAIFNEPDKFFSESYDSYRQIKLAERNIKRYLRTAIGDRGFGIEGDHYTTEPFILTIFPFLQAYRNVMGKDLVKGSSAQWILPHYLMRIIEQDEQLQLASYGRHRMYAGSSLFSLGLGTVSDEFLPSIIWFFDRYLGQKGDQTFGINSPYEVPFIFSAYPKKINQKNPVDTFNKVLVDETKGFYNFRNQWQGKDDIVTNIYLKKHSLGGVWTFPDVGSFRIWGLGGRWANPGASELQSSEENVVIMPKSRPWVSSELLGFQSRSNGSGIVTLKTSPIWRKNSQPPVGIEGLRSFAVDYSGTSGSPGLFVLVDQFNGSVQSKEFREKIWIMHTAEKVTIKDQSFIIKAANGATMKGTFVMPNPVKISFEKTQQGGKIMATGGDEFFVIMTVQKGLPPAVKITGSGLTSQVKVGQQEIYYSQGRIFLLNF</sequence>
<dbReference type="AlphaFoldDB" id="B7JZZ0"/>
<name>B7JZZ0_RIPO1</name>
<dbReference type="SUPFAM" id="SSF48230">
    <property type="entry name" value="Chondroitin AC/alginate lyase"/>
    <property type="match status" value="1"/>
</dbReference>
<dbReference type="HOGENOM" id="CLU_021735_0_0_3"/>
<dbReference type="RefSeq" id="WP_012595405.1">
    <property type="nucleotide sequence ID" value="NC_011726.1"/>
</dbReference>
<dbReference type="Gene3D" id="1.50.10.100">
    <property type="entry name" value="Chondroitin AC/alginate lyase"/>
    <property type="match status" value="1"/>
</dbReference>
<reference evidence="2" key="1">
    <citation type="journal article" date="2011" name="MBio">
        <title>Novel metabolic attributes of the genus Cyanothece, comprising a group of unicellular nitrogen-fixing Cyanobacteria.</title>
        <authorList>
            <person name="Bandyopadhyay A."/>
            <person name="Elvitigala T."/>
            <person name="Welsh E."/>
            <person name="Stockel J."/>
            <person name="Liberton M."/>
            <person name="Min H."/>
            <person name="Sherman L.A."/>
            <person name="Pakrasi H.B."/>
        </authorList>
    </citation>
    <scope>NUCLEOTIDE SEQUENCE [LARGE SCALE GENOMIC DNA]</scope>
    <source>
        <strain evidence="2">PCC 8801</strain>
    </source>
</reference>
<dbReference type="OrthoDB" id="417335at2"/>
<dbReference type="STRING" id="41431.PCC8801_2105"/>
<evidence type="ECO:0000313" key="1">
    <source>
        <dbReference type="EMBL" id="ACK66137.1"/>
    </source>
</evidence>
<accession>B7JZZ0</accession>
<organism evidence="1 2">
    <name type="scientific">Rippkaea orientalis (strain PCC 8801 / RF-1)</name>
    <name type="common">Cyanothece sp. (strain PCC 8801)</name>
    <dbReference type="NCBI Taxonomy" id="41431"/>
    <lineage>
        <taxon>Bacteria</taxon>
        <taxon>Bacillati</taxon>
        <taxon>Cyanobacteriota</taxon>
        <taxon>Cyanophyceae</taxon>
        <taxon>Oscillatoriophycideae</taxon>
        <taxon>Chroococcales</taxon>
        <taxon>Aphanothecaceae</taxon>
        <taxon>Rippkaea</taxon>
        <taxon>Rippkaea orientalis</taxon>
    </lineage>
</organism>
<evidence type="ECO:0008006" key="3">
    <source>
        <dbReference type="Google" id="ProtNLM"/>
    </source>
</evidence>
<dbReference type="InterPro" id="IPR008929">
    <property type="entry name" value="Chondroitin_lyas"/>
</dbReference>
<evidence type="ECO:0000313" key="2">
    <source>
        <dbReference type="Proteomes" id="UP000008204"/>
    </source>
</evidence>
<dbReference type="eggNOG" id="ENOG502ZB7I">
    <property type="taxonomic scope" value="Bacteria"/>
</dbReference>
<dbReference type="EMBL" id="CP001287">
    <property type="protein sequence ID" value="ACK66137.1"/>
    <property type="molecule type" value="Genomic_DNA"/>
</dbReference>
<keyword evidence="2" id="KW-1185">Reference proteome</keyword>
<gene>
    <name evidence="1" type="ordered locus">PCC8801_2105</name>
</gene>
<dbReference type="Proteomes" id="UP000008204">
    <property type="component" value="Chromosome"/>
</dbReference>
<dbReference type="KEGG" id="cyp:PCC8801_2105"/>